<proteinExistence type="predicted"/>
<dbReference type="AlphaFoldDB" id="A0AAD8QUE8"/>
<sequence>MFRFQLQVMSKELQFFPFFQFSPFVRVVQLGLYLSRFLSLQVKTSRRPCGLAISQRKLLYSSALSLAFPPFKWSRSTPWRIYSILIRHGIFPNGESGGCGTVVSIMSAYEGFPLNRWPMKKTQP</sequence>
<dbReference type="Proteomes" id="UP001231189">
    <property type="component" value="Unassembled WGS sequence"/>
</dbReference>
<accession>A0AAD8QUE8</accession>
<evidence type="ECO:0000313" key="1">
    <source>
        <dbReference type="EMBL" id="KAK1608214.1"/>
    </source>
</evidence>
<keyword evidence="2" id="KW-1185">Reference proteome</keyword>
<protein>
    <submittedName>
        <fullName evidence="1">Uncharacterized protein</fullName>
    </submittedName>
</protein>
<evidence type="ECO:0000313" key="2">
    <source>
        <dbReference type="Proteomes" id="UP001231189"/>
    </source>
</evidence>
<comment type="caution">
    <text evidence="1">The sequence shown here is derived from an EMBL/GenBank/DDBJ whole genome shotgun (WGS) entry which is preliminary data.</text>
</comment>
<name>A0AAD8QUE8_LOLMU</name>
<reference evidence="1" key="1">
    <citation type="submission" date="2023-07" db="EMBL/GenBank/DDBJ databases">
        <title>A chromosome-level genome assembly of Lolium multiflorum.</title>
        <authorList>
            <person name="Chen Y."/>
            <person name="Copetti D."/>
            <person name="Kolliker R."/>
            <person name="Studer B."/>
        </authorList>
    </citation>
    <scope>NUCLEOTIDE SEQUENCE</scope>
    <source>
        <strain evidence="1">02402/16</strain>
        <tissue evidence="1">Leaf</tissue>
    </source>
</reference>
<dbReference type="EMBL" id="JAUUTY010000007">
    <property type="protein sequence ID" value="KAK1608214.1"/>
    <property type="molecule type" value="Genomic_DNA"/>
</dbReference>
<gene>
    <name evidence="1" type="ORF">QYE76_031887</name>
</gene>
<organism evidence="1 2">
    <name type="scientific">Lolium multiflorum</name>
    <name type="common">Italian ryegrass</name>
    <name type="synonym">Lolium perenne subsp. multiflorum</name>
    <dbReference type="NCBI Taxonomy" id="4521"/>
    <lineage>
        <taxon>Eukaryota</taxon>
        <taxon>Viridiplantae</taxon>
        <taxon>Streptophyta</taxon>
        <taxon>Embryophyta</taxon>
        <taxon>Tracheophyta</taxon>
        <taxon>Spermatophyta</taxon>
        <taxon>Magnoliopsida</taxon>
        <taxon>Liliopsida</taxon>
        <taxon>Poales</taxon>
        <taxon>Poaceae</taxon>
        <taxon>BOP clade</taxon>
        <taxon>Pooideae</taxon>
        <taxon>Poodae</taxon>
        <taxon>Poeae</taxon>
        <taxon>Poeae Chloroplast Group 2 (Poeae type)</taxon>
        <taxon>Loliodinae</taxon>
        <taxon>Loliinae</taxon>
        <taxon>Lolium</taxon>
    </lineage>
</organism>